<evidence type="ECO:0000256" key="8">
    <source>
        <dbReference type="ARBA" id="ARBA00022490"/>
    </source>
</evidence>
<feature type="binding site" evidence="14">
    <location>
        <position position="495"/>
    </location>
    <ligand>
        <name>Mg(2+)</name>
        <dbReference type="ChEBI" id="CHEBI:18420"/>
        <label>1</label>
    </ligand>
</feature>
<accession>A0A835DA80</accession>
<feature type="binding site" evidence="14">
    <location>
        <position position="512"/>
    </location>
    <ligand>
        <name>Mg(2+)</name>
        <dbReference type="ChEBI" id="CHEBI:18420"/>
        <label>1</label>
    </ligand>
</feature>
<evidence type="ECO:0000256" key="4">
    <source>
        <dbReference type="ARBA" id="ARBA00009736"/>
    </source>
</evidence>
<feature type="binding site" evidence="14">
    <location>
        <position position="302"/>
    </location>
    <ligand>
        <name>Mg(2+)</name>
        <dbReference type="ChEBI" id="CHEBI:18420"/>
        <label>1</label>
    </ligand>
</feature>
<dbReference type="CDD" id="cd02585">
    <property type="entry name" value="HAD_PMM"/>
    <property type="match status" value="1"/>
</dbReference>
<feature type="binding site" evidence="13">
    <location>
        <position position="429"/>
    </location>
    <ligand>
        <name>alpha-D-mannose 1-phosphate</name>
        <dbReference type="ChEBI" id="CHEBI:58409"/>
    </ligand>
</feature>
<dbReference type="Pfam" id="PF03332">
    <property type="entry name" value="PMM"/>
    <property type="match status" value="1"/>
</dbReference>
<dbReference type="SFLD" id="SFLDS00003">
    <property type="entry name" value="Haloacid_Dehalogenase"/>
    <property type="match status" value="1"/>
</dbReference>
<evidence type="ECO:0000256" key="3">
    <source>
        <dbReference type="ARBA" id="ARBA00004699"/>
    </source>
</evidence>
<feature type="binding site" evidence="13">
    <location>
        <position position="309"/>
    </location>
    <ligand>
        <name>alpha-D-mannose 1-phosphate</name>
        <dbReference type="ChEBI" id="CHEBI:58409"/>
    </ligand>
</feature>
<dbReference type="InterPro" id="IPR006379">
    <property type="entry name" value="HAD-SF_hydro_IIB"/>
</dbReference>
<dbReference type="Proteomes" id="UP000655225">
    <property type="component" value="Unassembled WGS sequence"/>
</dbReference>
<feature type="binding site" evidence="14">
    <location>
        <position position="300"/>
    </location>
    <ligand>
        <name>Mg(2+)</name>
        <dbReference type="ChEBI" id="CHEBI:18420"/>
        <label>1</label>
    </ligand>
</feature>
<dbReference type="AlphaFoldDB" id="A0A835DA80"/>
<evidence type="ECO:0000256" key="1">
    <source>
        <dbReference type="ARBA" id="ARBA00000586"/>
    </source>
</evidence>
<dbReference type="SUPFAM" id="SSF57756">
    <property type="entry name" value="Retrovirus zinc finger-like domains"/>
    <property type="match status" value="1"/>
</dbReference>
<reference evidence="17 18" key="1">
    <citation type="submission" date="2020-04" db="EMBL/GenBank/DDBJ databases">
        <title>Plant Genome Project.</title>
        <authorList>
            <person name="Zhang R.-G."/>
        </authorList>
    </citation>
    <scope>NUCLEOTIDE SEQUENCE [LARGE SCALE GENOMIC DNA]</scope>
    <source>
        <strain evidence="17">YNK0</strain>
        <tissue evidence="17">Leaf</tissue>
    </source>
</reference>
<dbReference type="FunFam" id="3.30.1240.20:FF:000001">
    <property type="entry name" value="Phosphomannomutase"/>
    <property type="match status" value="1"/>
</dbReference>
<dbReference type="GO" id="GO:0005829">
    <property type="term" value="C:cytosol"/>
    <property type="evidence" value="ECO:0007669"/>
    <property type="project" value="TreeGrafter"/>
</dbReference>
<dbReference type="EC" id="5.4.2.8" evidence="6 15"/>
<keyword evidence="10 14" id="KW-0460">Magnesium</keyword>
<dbReference type="GO" id="GO:0006013">
    <property type="term" value="P:mannose metabolic process"/>
    <property type="evidence" value="ECO:0007669"/>
    <property type="project" value="TreeGrafter"/>
</dbReference>
<dbReference type="InterPro" id="IPR043169">
    <property type="entry name" value="PMM_cap"/>
</dbReference>
<evidence type="ECO:0000313" key="18">
    <source>
        <dbReference type="Proteomes" id="UP000655225"/>
    </source>
</evidence>
<feature type="binding site" evidence="13">
    <location>
        <position position="422"/>
    </location>
    <ligand>
        <name>alpha-D-mannose 1-phosphate</name>
        <dbReference type="ChEBI" id="CHEBI:58409"/>
    </ligand>
</feature>
<dbReference type="GO" id="GO:0004615">
    <property type="term" value="F:phosphomannomutase activity"/>
    <property type="evidence" value="ECO:0007669"/>
    <property type="project" value="UniProtKB-EC"/>
</dbReference>
<keyword evidence="18" id="KW-1185">Reference proteome</keyword>
<evidence type="ECO:0000259" key="16">
    <source>
        <dbReference type="Pfam" id="PF14244"/>
    </source>
</evidence>
<feature type="binding site" evidence="13">
    <location>
        <position position="469"/>
    </location>
    <ligand>
        <name>alpha-D-mannose 1-phosphate</name>
        <dbReference type="ChEBI" id="CHEBI:58409"/>
    </ligand>
</feature>
<keyword evidence="11 15" id="KW-0413">Isomerase</keyword>
<comment type="catalytic activity">
    <reaction evidence="1 15">
        <text>alpha-D-mannose 1-phosphate = D-mannose 6-phosphate</text>
        <dbReference type="Rhea" id="RHEA:11140"/>
        <dbReference type="ChEBI" id="CHEBI:58409"/>
        <dbReference type="ChEBI" id="CHEBI:58735"/>
        <dbReference type="EC" id="5.4.2.8"/>
    </reaction>
</comment>
<feature type="domain" description="Retrotransposon Copia-like N-terminal" evidence="16">
    <location>
        <begin position="3"/>
        <end position="48"/>
    </location>
</feature>
<evidence type="ECO:0000256" key="9">
    <source>
        <dbReference type="ARBA" id="ARBA00022723"/>
    </source>
</evidence>
<comment type="cofactor">
    <cofactor evidence="14">
        <name>Mg(2+)</name>
        <dbReference type="ChEBI" id="CHEBI:18420"/>
    </cofactor>
</comment>
<name>A0A835DA80_TETSI</name>
<feature type="binding site" evidence="13">
    <location>
        <position position="467"/>
    </location>
    <ligand>
        <name>alpha-D-mannose 1-phosphate</name>
        <dbReference type="ChEBI" id="CHEBI:58409"/>
    </ligand>
</feature>
<dbReference type="SFLD" id="SFLDF00445">
    <property type="entry name" value="alpha-phosphomannomutase"/>
    <property type="match status" value="1"/>
</dbReference>
<dbReference type="NCBIfam" id="TIGR01484">
    <property type="entry name" value="HAD-SF-IIB"/>
    <property type="match status" value="1"/>
</dbReference>
<keyword evidence="9 14" id="KW-0479">Metal-binding</keyword>
<dbReference type="SUPFAM" id="SSF56784">
    <property type="entry name" value="HAD-like"/>
    <property type="match status" value="1"/>
</dbReference>
<dbReference type="SFLD" id="SFLDG01140">
    <property type="entry name" value="C2.B:_Phosphomannomutase_and_P"/>
    <property type="match status" value="1"/>
</dbReference>
<feature type="binding site" evidence="13">
    <location>
        <position position="411"/>
    </location>
    <ligand>
        <name>alpha-D-mannose 1-phosphate</name>
        <dbReference type="ChEBI" id="CHEBI:58409"/>
    </ligand>
</feature>
<comment type="function">
    <text evidence="15">Catalyzes the interconversion of mannose-6-phosphate to mannose-1-phosphate, the precursor for the synthesis of GDP-mannose. GDP-mannose is an essential sugar nucleotide for the synthesis of D-mannose-containing cell wall polysaccharides (galactomannans and glucomannans), glycolipids, glycoproteins and the antioxidant L-ascorbate.</text>
</comment>
<evidence type="ECO:0000256" key="7">
    <source>
        <dbReference type="ARBA" id="ARBA00021706"/>
    </source>
</evidence>
<comment type="subcellular location">
    <subcellularLocation>
        <location evidence="2 15">Cytoplasm</location>
    </subcellularLocation>
</comment>
<sequence length="533" mass="60651">MPPSDNYDTVLVSHPLTGDNYATWSRAMHMTLCAKSKLGFIDGSLPCPHLTDSTSPLWERCNTMVFSWLLNALTKDLADSVIYATTSYEVWNDLKDRYSQQNAPRIFQLKKLIATFSQDQLSVATYFTKLKNLWDELASYNEFSPCSCGALKNITTFYHREQLMQLLMGLNETFNHVRSQMLLMDPLPSITKAYSLLLQEEKQRGLHTATTITDTHAFAAQRNFYHGNTKAAPRSNQQCSYCHKTGHTKDRCYKLIGYPPRQPKAHTTNGQQHVSTITPEQKIYYLMMAGRKPGLIALFDVDGTLTAPRKVATPNILDFMRKLRKVVTVGVVGGSDLVKISEQLGKTVIDDYDYAFSENGLVAHKDGKLIGIQSLKSFLGEEKLKEFINFALHYIADLDIPIKRGTFIEFRSGMLNVSPIGRNCSQEERDEFEKYDKVHNIRAKMVSVLREKFGHLNLTFSIGGQISFDVFPQGWDKTYCLRYLDDFHEIHFFGDKTYKGGNDYEIYESERTVGHTVTSPEDTIEQCTALFLA</sequence>
<dbReference type="GO" id="GO:0008270">
    <property type="term" value="F:zinc ion binding"/>
    <property type="evidence" value="ECO:0007669"/>
    <property type="project" value="InterPro"/>
</dbReference>
<evidence type="ECO:0000256" key="10">
    <source>
        <dbReference type="ARBA" id="ARBA00022842"/>
    </source>
</evidence>
<gene>
    <name evidence="17" type="ORF">HHK36_019636</name>
</gene>
<dbReference type="EMBL" id="JABCRI010000013">
    <property type="protein sequence ID" value="KAF8395686.1"/>
    <property type="molecule type" value="Genomic_DNA"/>
</dbReference>
<dbReference type="GO" id="GO:0006487">
    <property type="term" value="P:protein N-linked glycosylation"/>
    <property type="evidence" value="ECO:0007669"/>
    <property type="project" value="TreeGrafter"/>
</dbReference>
<dbReference type="InterPro" id="IPR005002">
    <property type="entry name" value="PMM"/>
</dbReference>
<evidence type="ECO:0000256" key="14">
    <source>
        <dbReference type="PIRSR" id="PIRSR605002-3"/>
    </source>
</evidence>
<dbReference type="InterPro" id="IPR036412">
    <property type="entry name" value="HAD-like_sf"/>
</dbReference>
<protein>
    <recommendedName>
        <fullName evidence="7 15">Phosphomannomutase</fullName>
        <ecNumber evidence="6 15">5.4.2.8</ecNumber>
    </recommendedName>
</protein>
<dbReference type="GO" id="GO:0009298">
    <property type="term" value="P:GDP-mannose biosynthetic process"/>
    <property type="evidence" value="ECO:0007669"/>
    <property type="project" value="UniProtKB-UniPathway"/>
</dbReference>
<comment type="caution">
    <text evidence="17">The sequence shown here is derived from an EMBL/GenBank/DDBJ whole genome shotgun (WGS) entry which is preliminary data.</text>
</comment>
<evidence type="ECO:0000256" key="12">
    <source>
        <dbReference type="PIRSR" id="PIRSR605002-1"/>
    </source>
</evidence>
<keyword evidence="8 15" id="KW-0963">Cytoplasm</keyword>
<proteinExistence type="inferred from homology"/>
<comment type="subunit">
    <text evidence="5 15">Homodimer.</text>
</comment>
<dbReference type="Pfam" id="PF14244">
    <property type="entry name" value="Retrotran_gag_3"/>
    <property type="match status" value="1"/>
</dbReference>
<dbReference type="Gene3D" id="3.40.50.1000">
    <property type="entry name" value="HAD superfamily/HAD-like"/>
    <property type="match status" value="1"/>
</dbReference>
<evidence type="ECO:0000313" key="17">
    <source>
        <dbReference type="EMBL" id="KAF8395686.1"/>
    </source>
</evidence>
<evidence type="ECO:0000256" key="6">
    <source>
        <dbReference type="ARBA" id="ARBA00012730"/>
    </source>
</evidence>
<evidence type="ECO:0000256" key="5">
    <source>
        <dbReference type="ARBA" id="ARBA00011738"/>
    </source>
</evidence>
<dbReference type="InterPro" id="IPR023214">
    <property type="entry name" value="HAD_sf"/>
</dbReference>
<feature type="binding site" evidence="14">
    <location>
        <position position="507"/>
    </location>
    <ligand>
        <name>Mg(2+)</name>
        <dbReference type="ChEBI" id="CHEBI:18420"/>
        <label>1</label>
    </ligand>
</feature>
<feature type="active site" description="Proton donor/acceptor" evidence="12">
    <location>
        <position position="302"/>
    </location>
</feature>
<dbReference type="InterPro" id="IPR029472">
    <property type="entry name" value="Copia-like_N"/>
</dbReference>
<dbReference type="OrthoDB" id="10264771at2759"/>
<comment type="pathway">
    <text evidence="3 15">Nucleotide-sugar biosynthesis; GDP-alpha-D-mannose biosynthesis; alpha-D-mannose 1-phosphate from D-fructose 6-phosphate: step 2/2.</text>
</comment>
<feature type="active site" description="Nucleophile" evidence="12">
    <location>
        <position position="300"/>
    </location>
</feature>
<dbReference type="PANTHER" id="PTHR10466">
    <property type="entry name" value="PHOSPHOMANNOMUTASE"/>
    <property type="match status" value="1"/>
</dbReference>
<dbReference type="UniPathway" id="UPA00126">
    <property type="reaction ID" value="UER00424"/>
</dbReference>
<evidence type="ECO:0000256" key="11">
    <source>
        <dbReference type="ARBA" id="ARBA00023235"/>
    </source>
</evidence>
<dbReference type="InterPro" id="IPR036875">
    <property type="entry name" value="Znf_CCHC_sf"/>
</dbReference>
<evidence type="ECO:0000256" key="13">
    <source>
        <dbReference type="PIRSR" id="PIRSR605002-2"/>
    </source>
</evidence>
<dbReference type="SFLD" id="SFLDG01143">
    <property type="entry name" value="C2.B.3:_Phosphomannomutase_Lik"/>
    <property type="match status" value="1"/>
</dbReference>
<evidence type="ECO:0000256" key="15">
    <source>
        <dbReference type="RuleBase" id="RU361118"/>
    </source>
</evidence>
<dbReference type="GO" id="GO:0003676">
    <property type="term" value="F:nucleic acid binding"/>
    <property type="evidence" value="ECO:0007669"/>
    <property type="project" value="InterPro"/>
</dbReference>
<dbReference type="PANTHER" id="PTHR10466:SF0">
    <property type="entry name" value="PHOSPHOMANNOMUTASE"/>
    <property type="match status" value="1"/>
</dbReference>
<dbReference type="Gene3D" id="3.30.1240.20">
    <property type="match status" value="1"/>
</dbReference>
<evidence type="ECO:0000256" key="2">
    <source>
        <dbReference type="ARBA" id="ARBA00004496"/>
    </source>
</evidence>
<organism evidence="17 18">
    <name type="scientific">Tetracentron sinense</name>
    <name type="common">Spur-leaf</name>
    <dbReference type="NCBI Taxonomy" id="13715"/>
    <lineage>
        <taxon>Eukaryota</taxon>
        <taxon>Viridiplantae</taxon>
        <taxon>Streptophyta</taxon>
        <taxon>Embryophyta</taxon>
        <taxon>Tracheophyta</taxon>
        <taxon>Spermatophyta</taxon>
        <taxon>Magnoliopsida</taxon>
        <taxon>Trochodendrales</taxon>
        <taxon>Trochodendraceae</taxon>
        <taxon>Tetracentron</taxon>
    </lineage>
</organism>
<comment type="similarity">
    <text evidence="4 15">Belongs to the eukaryotic PMM family.</text>
</comment>